<feature type="transmembrane region" description="Helical" evidence="8">
    <location>
        <begin position="6"/>
        <end position="26"/>
    </location>
</feature>
<dbReference type="PANTHER" id="PTHR24291">
    <property type="entry name" value="CYTOCHROME P450 FAMILY 4"/>
    <property type="match status" value="1"/>
</dbReference>
<keyword evidence="4" id="KW-0479">Metal-binding</keyword>
<evidence type="ECO:0000256" key="7">
    <source>
        <dbReference type="ARBA" id="ARBA00023033"/>
    </source>
</evidence>
<evidence type="ECO:0000256" key="5">
    <source>
        <dbReference type="ARBA" id="ARBA00023002"/>
    </source>
</evidence>
<evidence type="ECO:0000256" key="6">
    <source>
        <dbReference type="ARBA" id="ARBA00023004"/>
    </source>
</evidence>
<keyword evidence="6" id="KW-0408">Iron</keyword>
<reference evidence="9 10" key="1">
    <citation type="submission" date="2019-11" db="EMBL/GenBank/DDBJ databases">
        <title>Strigops habroptila (kakapo) genome, bStrHab1, primary haplotype, v2.</title>
        <authorList>
            <person name="Jarvis E.D."/>
            <person name="Howard J."/>
            <person name="Rhie A."/>
            <person name="Phillippy A."/>
            <person name="Korlach J."/>
            <person name="Digby A."/>
            <person name="Iorns D."/>
            <person name="Eason D."/>
            <person name="Robertson B."/>
            <person name="Raemaekers T."/>
            <person name="Howe K."/>
            <person name="Lewin H."/>
            <person name="Damas J."/>
            <person name="Hastie A."/>
            <person name="Tracey A."/>
            <person name="Chow W."/>
            <person name="Fedrigo O."/>
        </authorList>
    </citation>
    <scope>NUCLEOTIDE SEQUENCE [LARGE SCALE GENOMIC DNA]</scope>
</reference>
<proteinExistence type="inferred from homology"/>
<evidence type="ECO:0000313" key="9">
    <source>
        <dbReference type="Ensembl" id="ENSSHBP00005007586.1"/>
    </source>
</evidence>
<keyword evidence="7" id="KW-0503">Monooxygenase</keyword>
<dbReference type="AlphaFoldDB" id="A0A672U0H7"/>
<evidence type="ECO:0000313" key="10">
    <source>
        <dbReference type="Proteomes" id="UP000472266"/>
    </source>
</evidence>
<dbReference type="GO" id="GO:0016705">
    <property type="term" value="F:oxidoreductase activity, acting on paired donors, with incorporation or reduction of molecular oxygen"/>
    <property type="evidence" value="ECO:0007669"/>
    <property type="project" value="InterPro"/>
</dbReference>
<evidence type="ECO:0000256" key="4">
    <source>
        <dbReference type="ARBA" id="ARBA00022723"/>
    </source>
</evidence>
<keyword evidence="3" id="KW-0349">Heme</keyword>
<dbReference type="Gene3D" id="1.10.630.10">
    <property type="entry name" value="Cytochrome P450"/>
    <property type="match status" value="1"/>
</dbReference>
<dbReference type="InterPro" id="IPR036396">
    <property type="entry name" value="Cyt_P450_sf"/>
</dbReference>
<dbReference type="GO" id="GO:0020037">
    <property type="term" value="F:heme binding"/>
    <property type="evidence" value="ECO:0007669"/>
    <property type="project" value="InterPro"/>
</dbReference>
<dbReference type="GO" id="GO:0004497">
    <property type="term" value="F:monooxygenase activity"/>
    <property type="evidence" value="ECO:0007669"/>
    <property type="project" value="UniProtKB-KW"/>
</dbReference>
<dbReference type="PRINTS" id="PR00385">
    <property type="entry name" value="P450"/>
</dbReference>
<evidence type="ECO:0000256" key="3">
    <source>
        <dbReference type="ARBA" id="ARBA00022617"/>
    </source>
</evidence>
<evidence type="ECO:0000256" key="8">
    <source>
        <dbReference type="SAM" id="Phobius"/>
    </source>
</evidence>
<sequence>LSPGVYGPSAVVLQLSVVLGVVFVLLKAAQFYQKRKKLNKALEAFPGPPKHWLYGHNHLVRRELGSVRVVLPSLVIHHPEYAKVLLGQTGKSLHLSLEKLTAPLLFDSPGEGLLILEGAKWYQHRKLITPAFHYDVLKSYVTLMSDSVKVMLDKWEKKIAERKSVELFQDVSLMTLDSIMKCAFSYNANCQTERSVPQLSNPVIKERKMLLSNEKGHDKIQKKKHLDFLDILLCTKDENGVGLSDEDLRAEVDTFMFAGHDTTASGISWLLYCLSLHPEYQQQCREEVRGILGNRDSIEWEDLGKMNYTTMCIKESLRLFPPVPVVSRRLHKPITFPDGRSLPAGLLGSFILRAAASDKWGIITRAQGGRASHKHLTLRCHKLFLTFLF</sequence>
<keyword evidence="5" id="KW-0560">Oxidoreductase</keyword>
<name>A0A672U0H7_STRHB</name>
<dbReference type="Pfam" id="PF00067">
    <property type="entry name" value="p450"/>
    <property type="match status" value="2"/>
</dbReference>
<evidence type="ECO:0000256" key="2">
    <source>
        <dbReference type="ARBA" id="ARBA00010617"/>
    </source>
</evidence>
<protein>
    <submittedName>
        <fullName evidence="9">Uncharacterized protein</fullName>
    </submittedName>
</protein>
<keyword evidence="10" id="KW-1185">Reference proteome</keyword>
<comment type="similarity">
    <text evidence="2">Belongs to the cytochrome P450 family.</text>
</comment>
<keyword evidence="8" id="KW-0812">Transmembrane</keyword>
<dbReference type="Proteomes" id="UP000472266">
    <property type="component" value="Chromosome 9"/>
</dbReference>
<dbReference type="PRINTS" id="PR00464">
    <property type="entry name" value="EP450II"/>
</dbReference>
<dbReference type="GO" id="GO:0005506">
    <property type="term" value="F:iron ion binding"/>
    <property type="evidence" value="ECO:0007669"/>
    <property type="project" value="InterPro"/>
</dbReference>
<evidence type="ECO:0000256" key="1">
    <source>
        <dbReference type="ARBA" id="ARBA00001971"/>
    </source>
</evidence>
<keyword evidence="8" id="KW-0472">Membrane</keyword>
<dbReference type="InterPro" id="IPR050196">
    <property type="entry name" value="Cytochrome_P450_Monoox"/>
</dbReference>
<dbReference type="SUPFAM" id="SSF48264">
    <property type="entry name" value="Cytochrome P450"/>
    <property type="match status" value="1"/>
</dbReference>
<keyword evidence="8" id="KW-1133">Transmembrane helix</keyword>
<dbReference type="InterPro" id="IPR002402">
    <property type="entry name" value="Cyt_P450_E_grp-II"/>
</dbReference>
<dbReference type="InterPro" id="IPR001128">
    <property type="entry name" value="Cyt_P450"/>
</dbReference>
<dbReference type="PANTHER" id="PTHR24291:SF201">
    <property type="entry name" value="CYTOCHROME P450, FAMILY 4, SUBFAMILY B, POLYPEPTIDE 7"/>
    <property type="match status" value="1"/>
</dbReference>
<dbReference type="Ensembl" id="ENSSHBT00005009118.1">
    <property type="protein sequence ID" value="ENSSHBP00005007586.1"/>
    <property type="gene ID" value="ENSSHBG00005006437.1"/>
</dbReference>
<dbReference type="GeneTree" id="ENSGT00940000161527"/>
<accession>A0A672U0H7</accession>
<comment type="cofactor">
    <cofactor evidence="1">
        <name>heme</name>
        <dbReference type="ChEBI" id="CHEBI:30413"/>
    </cofactor>
</comment>
<organism evidence="9 10">
    <name type="scientific">Strigops habroptila</name>
    <name type="common">Kakapo</name>
    <dbReference type="NCBI Taxonomy" id="2489341"/>
    <lineage>
        <taxon>Eukaryota</taxon>
        <taxon>Metazoa</taxon>
        <taxon>Chordata</taxon>
        <taxon>Craniata</taxon>
        <taxon>Vertebrata</taxon>
        <taxon>Euteleostomi</taxon>
        <taxon>Archelosauria</taxon>
        <taxon>Archosauria</taxon>
        <taxon>Dinosauria</taxon>
        <taxon>Saurischia</taxon>
        <taxon>Theropoda</taxon>
        <taxon>Coelurosauria</taxon>
        <taxon>Aves</taxon>
        <taxon>Neognathae</taxon>
        <taxon>Neoaves</taxon>
        <taxon>Telluraves</taxon>
        <taxon>Australaves</taxon>
        <taxon>Psittaciformes</taxon>
        <taxon>Psittacidae</taxon>
        <taxon>Strigops</taxon>
    </lineage>
</organism>
<reference evidence="9" key="2">
    <citation type="submission" date="2025-08" db="UniProtKB">
        <authorList>
            <consortium name="Ensembl"/>
        </authorList>
    </citation>
    <scope>IDENTIFICATION</scope>
</reference>
<reference evidence="9" key="3">
    <citation type="submission" date="2025-09" db="UniProtKB">
        <authorList>
            <consortium name="Ensembl"/>
        </authorList>
    </citation>
    <scope>IDENTIFICATION</scope>
</reference>
<gene>
    <name evidence="9" type="primary">LOC115611431</name>
</gene>